<comment type="caution">
    <text evidence="3">The sequence shown here is derived from an EMBL/GenBank/DDBJ whole genome shotgun (WGS) entry which is preliminary data.</text>
</comment>
<keyword evidence="4" id="KW-1185">Reference proteome</keyword>
<gene>
    <name evidence="3" type="ORF">TEA_024584</name>
</gene>
<evidence type="ECO:0000313" key="3">
    <source>
        <dbReference type="EMBL" id="THG10616.1"/>
    </source>
</evidence>
<accession>A0A4S4E5L2</accession>
<name>A0A4S4E5L2_CAMSN</name>
<feature type="compositionally biased region" description="Basic residues" evidence="2">
    <location>
        <begin position="15"/>
        <end position="26"/>
    </location>
</feature>
<feature type="compositionally biased region" description="Basic and acidic residues" evidence="2">
    <location>
        <begin position="51"/>
        <end position="62"/>
    </location>
</feature>
<dbReference type="Gene3D" id="3.40.50.300">
    <property type="entry name" value="P-loop containing nucleotide triphosphate hydrolases"/>
    <property type="match status" value="1"/>
</dbReference>
<dbReference type="EMBL" id="SDRB02007803">
    <property type="protein sequence ID" value="THG10616.1"/>
    <property type="molecule type" value="Genomic_DNA"/>
</dbReference>
<dbReference type="InterPro" id="IPR027417">
    <property type="entry name" value="P-loop_NTPase"/>
</dbReference>
<feature type="region of interest" description="Disordered" evidence="2">
    <location>
        <begin position="1"/>
        <end position="62"/>
    </location>
</feature>
<dbReference type="PANTHER" id="PTHR35097">
    <property type="entry name" value="GDSL ESTERASE/LIPASE"/>
    <property type="match status" value="1"/>
</dbReference>
<keyword evidence="1" id="KW-0378">Hydrolase</keyword>
<dbReference type="PROSITE" id="PS00690">
    <property type="entry name" value="DEAH_ATP_HELICASE"/>
    <property type="match status" value="1"/>
</dbReference>
<feature type="compositionally biased region" description="Polar residues" evidence="2">
    <location>
        <begin position="162"/>
        <end position="174"/>
    </location>
</feature>
<dbReference type="SUPFAM" id="SSF52540">
    <property type="entry name" value="P-loop containing nucleoside triphosphate hydrolases"/>
    <property type="match status" value="1"/>
</dbReference>
<reference evidence="3 4" key="1">
    <citation type="journal article" date="2018" name="Proc. Natl. Acad. Sci. U.S.A.">
        <title>Draft genome sequence of Camellia sinensis var. sinensis provides insights into the evolution of the tea genome and tea quality.</title>
        <authorList>
            <person name="Wei C."/>
            <person name="Yang H."/>
            <person name="Wang S."/>
            <person name="Zhao J."/>
            <person name="Liu C."/>
            <person name="Gao L."/>
            <person name="Xia E."/>
            <person name="Lu Y."/>
            <person name="Tai Y."/>
            <person name="She G."/>
            <person name="Sun J."/>
            <person name="Cao H."/>
            <person name="Tong W."/>
            <person name="Gao Q."/>
            <person name="Li Y."/>
            <person name="Deng W."/>
            <person name="Jiang X."/>
            <person name="Wang W."/>
            <person name="Chen Q."/>
            <person name="Zhang S."/>
            <person name="Li H."/>
            <person name="Wu J."/>
            <person name="Wang P."/>
            <person name="Li P."/>
            <person name="Shi C."/>
            <person name="Zheng F."/>
            <person name="Jian J."/>
            <person name="Huang B."/>
            <person name="Shan D."/>
            <person name="Shi M."/>
            <person name="Fang C."/>
            <person name="Yue Y."/>
            <person name="Li F."/>
            <person name="Li D."/>
            <person name="Wei S."/>
            <person name="Han B."/>
            <person name="Jiang C."/>
            <person name="Yin Y."/>
            <person name="Xia T."/>
            <person name="Zhang Z."/>
            <person name="Bennetzen J.L."/>
            <person name="Zhao S."/>
            <person name="Wan X."/>
        </authorList>
    </citation>
    <scope>NUCLEOTIDE SEQUENCE [LARGE SCALE GENOMIC DNA]</scope>
    <source>
        <strain evidence="4">cv. Shuchazao</strain>
        <tissue evidence="3">Leaf</tissue>
    </source>
</reference>
<dbReference type="GO" id="GO:0016787">
    <property type="term" value="F:hydrolase activity"/>
    <property type="evidence" value="ECO:0007669"/>
    <property type="project" value="UniProtKB-KW"/>
</dbReference>
<organism evidence="3 4">
    <name type="scientific">Camellia sinensis var. sinensis</name>
    <name type="common">China tea</name>
    <dbReference type="NCBI Taxonomy" id="542762"/>
    <lineage>
        <taxon>Eukaryota</taxon>
        <taxon>Viridiplantae</taxon>
        <taxon>Streptophyta</taxon>
        <taxon>Embryophyta</taxon>
        <taxon>Tracheophyta</taxon>
        <taxon>Spermatophyta</taxon>
        <taxon>Magnoliopsida</taxon>
        <taxon>eudicotyledons</taxon>
        <taxon>Gunneridae</taxon>
        <taxon>Pentapetalae</taxon>
        <taxon>asterids</taxon>
        <taxon>Ericales</taxon>
        <taxon>Theaceae</taxon>
        <taxon>Camellia</taxon>
    </lineage>
</organism>
<dbReference type="Proteomes" id="UP000306102">
    <property type="component" value="Unassembled WGS sequence"/>
</dbReference>
<dbReference type="InterPro" id="IPR002464">
    <property type="entry name" value="DNA/RNA_helicase_DEAH_CS"/>
</dbReference>
<sequence length="726" mass="79234">MESLGGFGFSEMGRTVRKKRSNSSRRPRNDSQPLPDYRDNSSLSSTSPSDDVSRISSDDNDGHGTNYWKKELNLNQCSSKASATNLVEGETTLKISNEDAGCRGSDGAHIKSNSEWEHSGIDSKRCSEGVLAPANWKSVSKVKGLELQSRTIDAQISRRISDTYTSGPSGQSDGAASDNKVKKVKLKVGGVTRTIHTKSMSVGVSLGGSSSMKYSHSPDASRPRKKLILQYSVIMLDEAHERTIHIDVLFGLLKQLVKRRLDLRLIVTSVTLDAEKFSSFDQSQPWKGGGAMRVAAKVVGITIVNDDLCGVPSVSPVEHQVTSATHRANRPISSIIASTEEIEILKRLQREAFSDLMKLRDRQDKVERVLSFYKSSKGSPFQESSTHVRGEVDVLGALLMMDNVDQESCDAISRAGMRTGVHSRFTFETTIRQKDTLVTEFVVNGTGQDDVLGSPLSLAKVFYAANISDWFSVVAIPVGAHCRDVAVAVNSPYEKKKALTNYSSLGPPLLNQHNGSAVGVMVRKTNVVASLAQFVTGLGMHPGSVGFMRCFNTFGQLVCQLPRNTKLSLLGIHQVPKFSTQNVRLGALAMPVGILKHRQVPETSSEASAAIGTQMAEIVSTGSMALMLESELDESTRIGGWLEMKRSNPRYLQWAVSMSDTPEDDFGWGLSLGGLIQGPRSLDHFQVEAFLNFNFGKRFSLQPALVYVMDGATKFPALMLQSSWSL</sequence>
<dbReference type="AlphaFoldDB" id="A0A4S4E5L2"/>
<proteinExistence type="predicted"/>
<evidence type="ECO:0008006" key="5">
    <source>
        <dbReference type="Google" id="ProtNLM"/>
    </source>
</evidence>
<feature type="compositionally biased region" description="Low complexity" evidence="2">
    <location>
        <begin position="40"/>
        <end position="50"/>
    </location>
</feature>
<feature type="region of interest" description="Disordered" evidence="2">
    <location>
        <begin position="159"/>
        <end position="178"/>
    </location>
</feature>
<dbReference type="PANTHER" id="PTHR35097:SF1">
    <property type="entry name" value="GDSL ESTERASE_LIPASE"/>
    <property type="match status" value="1"/>
</dbReference>
<protein>
    <recommendedName>
        <fullName evidence="5">Helicase ATP-binding domain-containing protein</fullName>
    </recommendedName>
</protein>
<evidence type="ECO:0000313" key="4">
    <source>
        <dbReference type="Proteomes" id="UP000306102"/>
    </source>
</evidence>
<evidence type="ECO:0000256" key="1">
    <source>
        <dbReference type="ARBA" id="ARBA00022801"/>
    </source>
</evidence>
<evidence type="ECO:0000256" key="2">
    <source>
        <dbReference type="SAM" id="MobiDB-lite"/>
    </source>
</evidence>
<dbReference type="STRING" id="542762.A0A4S4E5L2"/>